<gene>
    <name evidence="8" type="ORF">ACFQ14_04360</name>
</gene>
<dbReference type="InterPro" id="IPR050346">
    <property type="entry name" value="FMO-like"/>
</dbReference>
<evidence type="ECO:0000256" key="3">
    <source>
        <dbReference type="ARBA" id="ARBA00022827"/>
    </source>
</evidence>
<dbReference type="PRINTS" id="PR00370">
    <property type="entry name" value="FMOXYGENASE"/>
</dbReference>
<evidence type="ECO:0000256" key="2">
    <source>
        <dbReference type="ARBA" id="ARBA00022630"/>
    </source>
</evidence>
<sequence length="506" mass="56134">MKIVDRKKVAIIGAGVSGLAAAKAFAEKGHEIHGFERGPDFGGVWEASVSYPNVRTQSDKDLYAFSDMPMPDDYPQWPSGAQVQKYLTNYARKHDVAHAFSFNTKVLSVDQGDDGWTVEVEHPPKGKAKPKRETLKFDFVAVCVGQYSNPKRLNAPGESDFTKAGGQIIHSSQYVDDALAAGKNVVVVGASKSGTDVAVNAWKAGAKQVTLVYRRDVWRMPYKVLGLLNFKHLVFMRLQEHFSKPWGKSGFGKVVGKLTKPLAWANYRGLEMVLRAQLGLKKFDMLPTEGIENQVACAFPIVTPDFFTGIEIGKIKPVRTEVARYNEGSVTLKNGETVEADLVVEAIGWERDVPFLSPSVKAKLVGPQGDYRLFRHAVNPDLPGLGFVGFNSSFATMLTSEMVAHWLVRFADDQLAKQPDAATMKAEIAALEKWRHEERTASLPDKGLCVAPFHFLHFDELLADMGARKRKSLNPLVEYLSYPRLRNIRAYLESTPAYSAERRADA</sequence>
<dbReference type="SUPFAM" id="SSF51905">
    <property type="entry name" value="FAD/NAD(P)-binding domain"/>
    <property type="match status" value="3"/>
</dbReference>
<dbReference type="InterPro" id="IPR036188">
    <property type="entry name" value="FAD/NAD-bd_sf"/>
</dbReference>
<proteinExistence type="inferred from homology"/>
<keyword evidence="9" id="KW-1185">Reference proteome</keyword>
<evidence type="ECO:0000256" key="5">
    <source>
        <dbReference type="ARBA" id="ARBA00023002"/>
    </source>
</evidence>
<dbReference type="InterPro" id="IPR000960">
    <property type="entry name" value="Flavin_mOase"/>
</dbReference>
<keyword evidence="3" id="KW-0274">FAD</keyword>
<evidence type="ECO:0000313" key="9">
    <source>
        <dbReference type="Proteomes" id="UP001597101"/>
    </source>
</evidence>
<organism evidence="8 9">
    <name type="scientific">Pseudahrensia aquimaris</name>
    <dbReference type="NCBI Taxonomy" id="744461"/>
    <lineage>
        <taxon>Bacteria</taxon>
        <taxon>Pseudomonadati</taxon>
        <taxon>Pseudomonadota</taxon>
        <taxon>Alphaproteobacteria</taxon>
        <taxon>Hyphomicrobiales</taxon>
        <taxon>Ahrensiaceae</taxon>
        <taxon>Pseudahrensia</taxon>
    </lineage>
</organism>
<keyword evidence="5 8" id="KW-0560">Oxidoreductase</keyword>
<evidence type="ECO:0000256" key="1">
    <source>
        <dbReference type="ARBA" id="ARBA00009183"/>
    </source>
</evidence>
<dbReference type="EC" id="1.14.13.148" evidence="6"/>
<evidence type="ECO:0000256" key="7">
    <source>
        <dbReference type="ARBA" id="ARBA00035159"/>
    </source>
</evidence>
<name>A0ABW3FEE8_9HYPH</name>
<dbReference type="Gene3D" id="3.50.50.60">
    <property type="entry name" value="FAD/NAD(P)-binding domain"/>
    <property type="match status" value="1"/>
</dbReference>
<dbReference type="EMBL" id="JBHTJV010000003">
    <property type="protein sequence ID" value="MFD0915630.1"/>
    <property type="molecule type" value="Genomic_DNA"/>
</dbReference>
<keyword evidence="8" id="KW-0503">Monooxygenase</keyword>
<protein>
    <recommendedName>
        <fullName evidence="7">Trimethylamine monooxygenase</fullName>
        <ecNumber evidence="6">1.14.13.148</ecNumber>
    </recommendedName>
</protein>
<dbReference type="Pfam" id="PF00743">
    <property type="entry name" value="FMO-like"/>
    <property type="match status" value="1"/>
</dbReference>
<comment type="similarity">
    <text evidence="1">Belongs to the FMO family.</text>
</comment>
<keyword evidence="2" id="KW-0285">Flavoprotein</keyword>
<dbReference type="Proteomes" id="UP001597101">
    <property type="component" value="Unassembled WGS sequence"/>
</dbReference>
<dbReference type="RefSeq" id="WP_377211480.1">
    <property type="nucleotide sequence ID" value="NZ_JBHTJV010000003.1"/>
</dbReference>
<dbReference type="PIRSF" id="PIRSF000332">
    <property type="entry name" value="FMO"/>
    <property type="match status" value="1"/>
</dbReference>
<evidence type="ECO:0000256" key="6">
    <source>
        <dbReference type="ARBA" id="ARBA00034528"/>
    </source>
</evidence>
<keyword evidence="4" id="KW-0521">NADP</keyword>
<reference evidence="9" key="1">
    <citation type="journal article" date="2019" name="Int. J. Syst. Evol. Microbiol.">
        <title>The Global Catalogue of Microorganisms (GCM) 10K type strain sequencing project: providing services to taxonomists for standard genome sequencing and annotation.</title>
        <authorList>
            <consortium name="The Broad Institute Genomics Platform"/>
            <consortium name="The Broad Institute Genome Sequencing Center for Infectious Disease"/>
            <person name="Wu L."/>
            <person name="Ma J."/>
        </authorList>
    </citation>
    <scope>NUCLEOTIDE SEQUENCE [LARGE SCALE GENOMIC DNA]</scope>
    <source>
        <strain evidence="9">CCUG 60023</strain>
    </source>
</reference>
<comment type="caution">
    <text evidence="8">The sequence shown here is derived from an EMBL/GenBank/DDBJ whole genome shotgun (WGS) entry which is preliminary data.</text>
</comment>
<dbReference type="PANTHER" id="PTHR23023">
    <property type="entry name" value="DIMETHYLANILINE MONOOXYGENASE"/>
    <property type="match status" value="1"/>
</dbReference>
<evidence type="ECO:0000256" key="4">
    <source>
        <dbReference type="ARBA" id="ARBA00022857"/>
    </source>
</evidence>
<dbReference type="GO" id="GO:0004497">
    <property type="term" value="F:monooxygenase activity"/>
    <property type="evidence" value="ECO:0007669"/>
    <property type="project" value="UniProtKB-KW"/>
</dbReference>
<accession>A0ABW3FEE8</accession>
<dbReference type="InterPro" id="IPR020946">
    <property type="entry name" value="Flavin_mOase-like"/>
</dbReference>
<evidence type="ECO:0000313" key="8">
    <source>
        <dbReference type="EMBL" id="MFD0915630.1"/>
    </source>
</evidence>